<dbReference type="SUPFAM" id="SSF53098">
    <property type="entry name" value="Ribonuclease H-like"/>
    <property type="match status" value="1"/>
</dbReference>
<feature type="domain" description="Tc1-like transposase DDE" evidence="1">
    <location>
        <begin position="7"/>
        <end position="92"/>
    </location>
</feature>
<accession>T1AHK1</accession>
<sequence length="124" mass="14893">MSSKVAKSVAFIMFLEKILRTYRKMREIWLYLDNGPVHKSRLVKMWLELHPKVKVRWMPPYSPDLNPQELVWNYDRRKYLNNRVFANAMQLRMGLNWFVRRLQPSTVRSVASLIPIEALLSFQV</sequence>
<dbReference type="AlphaFoldDB" id="T1AHK1"/>
<dbReference type="Pfam" id="PF13358">
    <property type="entry name" value="DDE_3"/>
    <property type="match status" value="1"/>
</dbReference>
<reference evidence="2" key="2">
    <citation type="journal article" date="2014" name="ISME J.">
        <title>Microbial stratification in low pH oxic and suboxic macroscopic growths along an acid mine drainage.</title>
        <authorList>
            <person name="Mendez-Garcia C."/>
            <person name="Mesa V."/>
            <person name="Sprenger R.R."/>
            <person name="Richter M."/>
            <person name="Diez M.S."/>
            <person name="Solano J."/>
            <person name="Bargiela R."/>
            <person name="Golyshina O.V."/>
            <person name="Manteca A."/>
            <person name="Ramos J.L."/>
            <person name="Gallego J.R."/>
            <person name="Llorente I."/>
            <person name="Martins Dos Santos V.A."/>
            <person name="Jensen O.N."/>
            <person name="Pelaez A.I."/>
            <person name="Sanchez J."/>
            <person name="Ferrer M."/>
        </authorList>
    </citation>
    <scope>NUCLEOTIDE SEQUENCE</scope>
</reference>
<dbReference type="InterPro" id="IPR038717">
    <property type="entry name" value="Tc1-like_DDE_dom"/>
</dbReference>
<evidence type="ECO:0000313" key="2">
    <source>
        <dbReference type="EMBL" id="EQD56667.1"/>
    </source>
</evidence>
<dbReference type="InterPro" id="IPR012337">
    <property type="entry name" value="RNaseH-like_sf"/>
</dbReference>
<evidence type="ECO:0000259" key="1">
    <source>
        <dbReference type="Pfam" id="PF13358"/>
    </source>
</evidence>
<protein>
    <submittedName>
        <fullName evidence="2">Transposase</fullName>
    </submittedName>
</protein>
<comment type="caution">
    <text evidence="2">The sequence shown here is derived from an EMBL/GenBank/DDBJ whole genome shotgun (WGS) entry which is preliminary data.</text>
</comment>
<dbReference type="InterPro" id="IPR036397">
    <property type="entry name" value="RNaseH_sf"/>
</dbReference>
<dbReference type="EMBL" id="AUZZ01003540">
    <property type="protein sequence ID" value="EQD56667.1"/>
    <property type="molecule type" value="Genomic_DNA"/>
</dbReference>
<reference evidence="2" key="1">
    <citation type="submission" date="2013-08" db="EMBL/GenBank/DDBJ databases">
        <authorList>
            <person name="Mendez C."/>
            <person name="Richter M."/>
            <person name="Ferrer M."/>
            <person name="Sanchez J."/>
        </authorList>
    </citation>
    <scope>NUCLEOTIDE SEQUENCE</scope>
</reference>
<dbReference type="Gene3D" id="3.30.420.10">
    <property type="entry name" value="Ribonuclease H-like superfamily/Ribonuclease H"/>
    <property type="match status" value="1"/>
</dbReference>
<dbReference type="GO" id="GO:0003676">
    <property type="term" value="F:nucleic acid binding"/>
    <property type="evidence" value="ECO:0007669"/>
    <property type="project" value="InterPro"/>
</dbReference>
<name>T1AHK1_9ZZZZ</name>
<organism evidence="2">
    <name type="scientific">mine drainage metagenome</name>
    <dbReference type="NCBI Taxonomy" id="410659"/>
    <lineage>
        <taxon>unclassified sequences</taxon>
        <taxon>metagenomes</taxon>
        <taxon>ecological metagenomes</taxon>
    </lineage>
</organism>
<gene>
    <name evidence="2" type="ORF">B2A_05147</name>
</gene>
<proteinExistence type="predicted"/>